<dbReference type="GO" id="GO:0032153">
    <property type="term" value="C:cell division site"/>
    <property type="evidence" value="ECO:0007669"/>
    <property type="project" value="TreeGrafter"/>
</dbReference>
<evidence type="ECO:0000256" key="1">
    <source>
        <dbReference type="ARBA" id="ARBA00022741"/>
    </source>
</evidence>
<dbReference type="Pfam" id="PF03969">
    <property type="entry name" value="AFG1_ATPase"/>
    <property type="match status" value="1"/>
</dbReference>
<comment type="subunit">
    <text evidence="3">Interacts with FtsZ.</text>
</comment>
<dbReference type="STRING" id="1122188.SAMN02745674_02733"/>
<dbReference type="AlphaFoldDB" id="A0A1T4SCP9"/>
<evidence type="ECO:0000256" key="2">
    <source>
        <dbReference type="ARBA" id="ARBA00022840"/>
    </source>
</evidence>
<dbReference type="GO" id="GO:0016887">
    <property type="term" value="F:ATP hydrolysis activity"/>
    <property type="evidence" value="ECO:0007669"/>
    <property type="project" value="UniProtKB-UniRule"/>
</dbReference>
<sequence length="366" mass="41343">MTEPTSAPPPGERYAAAVSRGDITRDPAQQETLQALDRLHQALLHPPRQGLLDRLRGRVPEPPQGLYVWGGVGRGKTYLIDLFFDGLPFEEKRRTHFHRFMREVHAQLRLHAGESDPLASIARQWRRNLRVLVLDEFFVNDIGDAMLLGRLLERMFAEGVALVTSSNIPPKELFKDGLQRERFLPAIALIEQHCQVLHLDSDHDYRLRALTRSPVYRAPLDAGSDDWLRQRWNELTTGSPREAGPLVIDGREIPARCLAEGHAWFDFAALCEGPRATSDYIEIATEYHTVLVGGIPLFDGQNNDPARRFVHLVDELYDRHVNLVCSAAAPPQELYAGGRLAGAFERTTSRLIEMQSAEYLALEHRG</sequence>
<dbReference type="GO" id="GO:0051301">
    <property type="term" value="P:cell division"/>
    <property type="evidence" value="ECO:0007669"/>
    <property type="project" value="UniProtKB-UniRule"/>
</dbReference>
<dbReference type="PANTHER" id="PTHR12169">
    <property type="entry name" value="ATPASE N2B"/>
    <property type="match status" value="1"/>
</dbReference>
<keyword evidence="3 4" id="KW-0132">Cell division</keyword>
<dbReference type="Proteomes" id="UP000190061">
    <property type="component" value="Unassembled WGS sequence"/>
</dbReference>
<comment type="function">
    <text evidence="3">Reduces the stability of FtsZ polymers in the presence of ATP.</text>
</comment>
<dbReference type="PANTHER" id="PTHR12169:SF6">
    <property type="entry name" value="AFG1-LIKE ATPASE"/>
    <property type="match status" value="1"/>
</dbReference>
<keyword evidence="3" id="KW-0378">Hydrolase</keyword>
<keyword evidence="1 3" id="KW-0547">Nucleotide-binding</keyword>
<gene>
    <name evidence="3" type="primary">zapE</name>
    <name evidence="4" type="ORF">SAMN02745674_02733</name>
</gene>
<dbReference type="SUPFAM" id="SSF52540">
    <property type="entry name" value="P-loop containing nucleoside triphosphate hydrolases"/>
    <property type="match status" value="1"/>
</dbReference>
<evidence type="ECO:0000313" key="5">
    <source>
        <dbReference type="Proteomes" id="UP000190061"/>
    </source>
</evidence>
<keyword evidence="3" id="KW-0963">Cytoplasm</keyword>
<dbReference type="GO" id="GO:0005737">
    <property type="term" value="C:cytoplasm"/>
    <property type="evidence" value="ECO:0007669"/>
    <property type="project" value="UniProtKB-SubCell"/>
</dbReference>
<dbReference type="EMBL" id="FUXP01000016">
    <property type="protein sequence ID" value="SKA25927.1"/>
    <property type="molecule type" value="Genomic_DNA"/>
</dbReference>
<evidence type="ECO:0000256" key="3">
    <source>
        <dbReference type="HAMAP-Rule" id="MF_01919"/>
    </source>
</evidence>
<dbReference type="InterPro" id="IPR030870">
    <property type="entry name" value="ZapE"/>
</dbReference>
<dbReference type="Gene3D" id="3.40.50.300">
    <property type="entry name" value="P-loop containing nucleotide triphosphate hydrolases"/>
    <property type="match status" value="1"/>
</dbReference>
<accession>A0A1T4SCP9</accession>
<keyword evidence="2 3" id="KW-0067">ATP-binding</keyword>
<comment type="similarity">
    <text evidence="3">Belongs to the AFG1 ATPase family. ZapE subfamily.</text>
</comment>
<keyword evidence="5" id="KW-1185">Reference proteome</keyword>
<dbReference type="CDD" id="cd00267">
    <property type="entry name" value="ABC_ATPase"/>
    <property type="match status" value="1"/>
</dbReference>
<dbReference type="InterPro" id="IPR027417">
    <property type="entry name" value="P-loop_NTPase"/>
</dbReference>
<reference evidence="4 5" key="1">
    <citation type="submission" date="2017-02" db="EMBL/GenBank/DDBJ databases">
        <authorList>
            <person name="Peterson S.W."/>
        </authorList>
    </citation>
    <scope>NUCLEOTIDE SEQUENCE [LARGE SCALE GENOMIC DNA]</scope>
    <source>
        <strain evidence="4 5">DSM 21749</strain>
    </source>
</reference>
<proteinExistence type="inferred from homology"/>
<keyword evidence="3" id="KW-0131">Cell cycle</keyword>
<dbReference type="RefSeq" id="WP_078759267.1">
    <property type="nucleotide sequence ID" value="NZ_FUXP01000016.1"/>
</dbReference>
<dbReference type="OrthoDB" id="9774491at2"/>
<evidence type="ECO:0000313" key="4">
    <source>
        <dbReference type="EMBL" id="SKA25927.1"/>
    </source>
</evidence>
<dbReference type="HAMAP" id="MF_01919">
    <property type="entry name" value="ZapE"/>
    <property type="match status" value="1"/>
</dbReference>
<dbReference type="NCBIfam" id="NF040713">
    <property type="entry name" value="ZapE"/>
    <property type="match status" value="1"/>
</dbReference>
<dbReference type="GO" id="GO:0005524">
    <property type="term" value="F:ATP binding"/>
    <property type="evidence" value="ECO:0007669"/>
    <property type="project" value="UniProtKB-UniRule"/>
</dbReference>
<name>A0A1T4SCP9_9GAMM</name>
<protein>
    <recommendedName>
        <fullName evidence="3">Cell division protein ZapE</fullName>
    </recommendedName>
    <alternativeName>
        <fullName evidence="3">Z ring-associated protein ZapE</fullName>
    </alternativeName>
</protein>
<dbReference type="InterPro" id="IPR005654">
    <property type="entry name" value="ATPase_AFG1-like"/>
</dbReference>
<feature type="binding site" evidence="3">
    <location>
        <begin position="70"/>
        <end position="77"/>
    </location>
    <ligand>
        <name>ATP</name>
        <dbReference type="ChEBI" id="CHEBI:30616"/>
    </ligand>
</feature>
<organism evidence="4 5">
    <name type="scientific">Lysobacter spongiicola DSM 21749</name>
    <dbReference type="NCBI Taxonomy" id="1122188"/>
    <lineage>
        <taxon>Bacteria</taxon>
        <taxon>Pseudomonadati</taxon>
        <taxon>Pseudomonadota</taxon>
        <taxon>Gammaproteobacteria</taxon>
        <taxon>Lysobacterales</taxon>
        <taxon>Lysobacteraceae</taxon>
        <taxon>Novilysobacter</taxon>
    </lineage>
</organism>
<dbReference type="FunFam" id="3.40.50.300:FF:001254">
    <property type="entry name" value="Cell division protein ZapE"/>
    <property type="match status" value="1"/>
</dbReference>
<comment type="subcellular location">
    <subcellularLocation>
        <location evidence="3">Cytoplasm</location>
    </subcellularLocation>
</comment>